<gene>
    <name evidence="1" type="ORF">NCTC13465_00810</name>
</gene>
<dbReference type="EMBL" id="UAWQ01000005">
    <property type="protein sequence ID" value="SQC41567.1"/>
    <property type="molecule type" value="Genomic_DNA"/>
</dbReference>
<reference evidence="1 2" key="1">
    <citation type="submission" date="2018-06" db="EMBL/GenBank/DDBJ databases">
        <authorList>
            <consortium name="Pathogen Informatics"/>
            <person name="Doyle S."/>
        </authorList>
    </citation>
    <scope>NUCLEOTIDE SEQUENCE [LARGE SCALE GENOMIC DNA]</scope>
    <source>
        <strain evidence="1 2">NCTC13465</strain>
    </source>
</reference>
<dbReference type="Proteomes" id="UP000251721">
    <property type="component" value="Unassembled WGS sequence"/>
</dbReference>
<protein>
    <submittedName>
        <fullName evidence="1">Uncharacterized protein</fullName>
    </submittedName>
</protein>
<name>A0A2X3F323_KLEPN</name>
<organism evidence="1 2">
    <name type="scientific">Klebsiella pneumoniae</name>
    <dbReference type="NCBI Taxonomy" id="573"/>
    <lineage>
        <taxon>Bacteria</taxon>
        <taxon>Pseudomonadati</taxon>
        <taxon>Pseudomonadota</taxon>
        <taxon>Gammaproteobacteria</taxon>
        <taxon>Enterobacterales</taxon>
        <taxon>Enterobacteriaceae</taxon>
        <taxon>Klebsiella/Raoultella group</taxon>
        <taxon>Klebsiella</taxon>
        <taxon>Klebsiella pneumoniae complex</taxon>
    </lineage>
</organism>
<proteinExistence type="predicted"/>
<evidence type="ECO:0000313" key="2">
    <source>
        <dbReference type="Proteomes" id="UP000251721"/>
    </source>
</evidence>
<evidence type="ECO:0000313" key="1">
    <source>
        <dbReference type="EMBL" id="SQC41567.1"/>
    </source>
</evidence>
<sequence length="89" mass="10271">MTGAGNAFSTQLTWSYSDKWTLGSRYSFLDVKPAKDAKSINQSEYLLFARYNFGNELKGLSISDYFGIQTSPLYEREFIQNRVQLAYDF</sequence>
<accession>A0A2X3F323</accession>
<dbReference type="AlphaFoldDB" id="A0A2X3F323"/>